<sequence length="402" mass="43345">MFAQEQAAIDVYGAVDTQLPSELQKLSDSIEKLEATRFRLARGQGTPIVERPGGALSSPKTFIHPPSSTSDAIQSENDDSFSNANIGLHAQASKSGKGYIPEIADLIRSRSLVHSPTTIHLARHAEMPPFHGTEEVLSFSLFGALKSVWQLMGCCRRGEVDEDRMCGGFEKIENYLCRDFAACLADLSRIGGTGKISSTVTACHSFLKVLKGLQESVGLVIDANSYAETTALDDLREATGVRGTRCNQSYMFFGDDGILIFRPLVDDIQEGGNPAPQAANDGHDDVRMEDTGADGSPPRAVTTDMPHAQVTRATSNGDKETDHQTDHLQGTAIILNMSNEKLPNGDLKTQLFQMKRDDAKDKAAGGNPKDGAKNKSTTPTTLFQTDHQDSAPLQAIALTLNV</sequence>
<accession>A0AA36DFL4</accession>
<comment type="caution">
    <text evidence="2">The sequence shown here is derived from an EMBL/GenBank/DDBJ whole genome shotgun (WGS) entry which is preliminary data.</text>
</comment>
<feature type="compositionally biased region" description="Basic and acidic residues" evidence="1">
    <location>
        <begin position="281"/>
        <end position="290"/>
    </location>
</feature>
<feature type="non-terminal residue" evidence="2">
    <location>
        <position position="1"/>
    </location>
</feature>
<evidence type="ECO:0000256" key="1">
    <source>
        <dbReference type="SAM" id="MobiDB-lite"/>
    </source>
</evidence>
<protein>
    <submittedName>
        <fullName evidence="2">Uncharacterized protein</fullName>
    </submittedName>
</protein>
<evidence type="ECO:0000313" key="2">
    <source>
        <dbReference type="EMBL" id="CAJ0586703.1"/>
    </source>
</evidence>
<reference evidence="2" key="1">
    <citation type="submission" date="2023-06" db="EMBL/GenBank/DDBJ databases">
        <authorList>
            <person name="Delattre M."/>
        </authorList>
    </citation>
    <scope>NUCLEOTIDE SEQUENCE</scope>
    <source>
        <strain evidence="2">AF72</strain>
    </source>
</reference>
<gene>
    <name evidence="2" type="ORF">MSPICULIGERA_LOCUS24692</name>
</gene>
<feature type="region of interest" description="Disordered" evidence="1">
    <location>
        <begin position="359"/>
        <end position="389"/>
    </location>
</feature>
<dbReference type="EMBL" id="CATQJA010002709">
    <property type="protein sequence ID" value="CAJ0586703.1"/>
    <property type="molecule type" value="Genomic_DNA"/>
</dbReference>
<name>A0AA36DFL4_9BILA</name>
<evidence type="ECO:0000313" key="3">
    <source>
        <dbReference type="Proteomes" id="UP001177023"/>
    </source>
</evidence>
<dbReference type="AlphaFoldDB" id="A0AA36DFL4"/>
<keyword evidence="3" id="KW-1185">Reference proteome</keyword>
<proteinExistence type="predicted"/>
<feature type="region of interest" description="Disordered" evidence="1">
    <location>
        <begin position="269"/>
        <end position="325"/>
    </location>
</feature>
<dbReference type="Proteomes" id="UP001177023">
    <property type="component" value="Unassembled WGS sequence"/>
</dbReference>
<feature type="region of interest" description="Disordered" evidence="1">
    <location>
        <begin position="46"/>
        <end position="75"/>
    </location>
</feature>
<feature type="compositionally biased region" description="Polar residues" evidence="1">
    <location>
        <begin position="374"/>
        <end position="385"/>
    </location>
</feature>
<organism evidence="2 3">
    <name type="scientific">Mesorhabditis spiculigera</name>
    <dbReference type="NCBI Taxonomy" id="96644"/>
    <lineage>
        <taxon>Eukaryota</taxon>
        <taxon>Metazoa</taxon>
        <taxon>Ecdysozoa</taxon>
        <taxon>Nematoda</taxon>
        <taxon>Chromadorea</taxon>
        <taxon>Rhabditida</taxon>
        <taxon>Rhabditina</taxon>
        <taxon>Rhabditomorpha</taxon>
        <taxon>Rhabditoidea</taxon>
        <taxon>Rhabditidae</taxon>
        <taxon>Mesorhabditinae</taxon>
        <taxon>Mesorhabditis</taxon>
    </lineage>
</organism>
<feature type="compositionally biased region" description="Polar residues" evidence="1">
    <location>
        <begin position="66"/>
        <end position="75"/>
    </location>
</feature>